<evidence type="ECO:0000256" key="4">
    <source>
        <dbReference type="ARBA" id="ARBA00023136"/>
    </source>
</evidence>
<feature type="domain" description="SusD-like N-terminal" evidence="7">
    <location>
        <begin position="81"/>
        <end position="226"/>
    </location>
</feature>
<dbReference type="InterPro" id="IPR033985">
    <property type="entry name" value="SusD-like_N"/>
</dbReference>
<dbReference type="GeneID" id="78462745"/>
<gene>
    <name evidence="8" type="ORF">NCTC11429_02011</name>
</gene>
<dbReference type="Pfam" id="PF14322">
    <property type="entry name" value="SusD-like_3"/>
    <property type="match status" value="1"/>
</dbReference>
<keyword evidence="4" id="KW-0472">Membrane</keyword>
<name>A0A4U9V6P9_9SPHI</name>
<evidence type="ECO:0000256" key="2">
    <source>
        <dbReference type="ARBA" id="ARBA00006275"/>
    </source>
</evidence>
<proteinExistence type="inferred from homology"/>
<dbReference type="InterPro" id="IPR012944">
    <property type="entry name" value="SusD_RagB_dom"/>
</dbReference>
<dbReference type="KEGG" id="stha:NCTC11429_02011"/>
<dbReference type="SUPFAM" id="SSF48452">
    <property type="entry name" value="TPR-like"/>
    <property type="match status" value="1"/>
</dbReference>
<dbReference type="GO" id="GO:0009279">
    <property type="term" value="C:cell outer membrane"/>
    <property type="evidence" value="ECO:0007669"/>
    <property type="project" value="UniProtKB-SubCell"/>
</dbReference>
<evidence type="ECO:0000256" key="3">
    <source>
        <dbReference type="ARBA" id="ARBA00022729"/>
    </source>
</evidence>
<reference evidence="8 9" key="1">
    <citation type="submission" date="2019-05" db="EMBL/GenBank/DDBJ databases">
        <authorList>
            <consortium name="Pathogen Informatics"/>
        </authorList>
    </citation>
    <scope>NUCLEOTIDE SEQUENCE [LARGE SCALE GENOMIC DNA]</scope>
    <source>
        <strain evidence="8 9">NCTC11429</strain>
    </source>
</reference>
<evidence type="ECO:0000259" key="6">
    <source>
        <dbReference type="Pfam" id="PF07980"/>
    </source>
</evidence>
<dbReference type="STRING" id="1123265.GCA_000686625_00879"/>
<feature type="domain" description="RagB/SusD" evidence="6">
    <location>
        <begin position="306"/>
        <end position="567"/>
    </location>
</feature>
<dbReference type="Gene3D" id="1.25.40.390">
    <property type="match status" value="1"/>
</dbReference>
<evidence type="ECO:0000256" key="5">
    <source>
        <dbReference type="ARBA" id="ARBA00023237"/>
    </source>
</evidence>
<dbReference type="RefSeq" id="WP_028071879.1">
    <property type="nucleotide sequence ID" value="NZ_LR590484.1"/>
</dbReference>
<keyword evidence="5" id="KW-0998">Cell outer membrane</keyword>
<organism evidence="8 9">
    <name type="scientific">Sphingobacterium thalpophilum</name>
    <dbReference type="NCBI Taxonomy" id="259"/>
    <lineage>
        <taxon>Bacteria</taxon>
        <taxon>Pseudomonadati</taxon>
        <taxon>Bacteroidota</taxon>
        <taxon>Sphingobacteriia</taxon>
        <taxon>Sphingobacteriales</taxon>
        <taxon>Sphingobacteriaceae</taxon>
        <taxon>Sphingobacterium</taxon>
    </lineage>
</organism>
<evidence type="ECO:0000256" key="1">
    <source>
        <dbReference type="ARBA" id="ARBA00004442"/>
    </source>
</evidence>
<accession>A0A4U9V6P9</accession>
<keyword evidence="3" id="KW-0732">Signal</keyword>
<dbReference type="InterPro" id="IPR011990">
    <property type="entry name" value="TPR-like_helical_dom_sf"/>
</dbReference>
<evidence type="ECO:0000313" key="8">
    <source>
        <dbReference type="EMBL" id="VTR38291.1"/>
    </source>
</evidence>
<evidence type="ECO:0000259" key="7">
    <source>
        <dbReference type="Pfam" id="PF14322"/>
    </source>
</evidence>
<dbReference type="CDD" id="cd08977">
    <property type="entry name" value="SusD"/>
    <property type="match status" value="1"/>
</dbReference>
<dbReference type="Proteomes" id="UP000308196">
    <property type="component" value="Chromosome"/>
</dbReference>
<dbReference type="EMBL" id="LR590484">
    <property type="protein sequence ID" value="VTR38291.1"/>
    <property type="molecule type" value="Genomic_DNA"/>
</dbReference>
<dbReference type="PROSITE" id="PS51257">
    <property type="entry name" value="PROKAR_LIPOPROTEIN"/>
    <property type="match status" value="1"/>
</dbReference>
<dbReference type="Pfam" id="PF07980">
    <property type="entry name" value="SusD_RagB"/>
    <property type="match status" value="1"/>
</dbReference>
<sequence>MKIITYIKYRQLPFLSLLLIMLQGCSVDLIPQDRIAEEKVWEDPNSAELYVSGMYSEFKKFQFGLFPNLGYDNAMDALADGMKFTSNTAGNGTVNILVSNSNQFSSSSVGLNYWASGYDRIRRVNEMINSINTKAKLSDEQKRIYEAEGRFVRAYAYFWLAKIHGSVVLFKSMDQYTEKDHSRSSEEAVYDFILEDLQFAADHLPLSNLAGRATQGAAYTLMARAALYAGSIAKYDLKQFNQDALTGIPQNRSQEYFKKAADAAQKVIDMANGGQYALDDNFAGIFTNKNTKEAIFRVDFVAPDVIHQYDLGYAPPKDAPGNTLVYGVPTAELVDEFEMADGSKFSWQNAGHAAAPYTNREPRFYATILYNGASWKGRTLNTSTSDPIEGFTAFGVTGDPKRTVTGYYAKKLLDPTNTTFVQNKSTQSWIEMRYAEVLLIMAEAKAQLADYAAAATYINQLRQKRGLNSIAVTNNNQAMASIEHERKVELAFEGHRFWDLRRWRKAHIILDNVKFTGHKISPEGTGFTYEVVSADAVNRSFSSKLYYLPIPEREVQLNGALTQIKGW</sequence>
<dbReference type="AlphaFoldDB" id="A0A4U9V6P9"/>
<comment type="subcellular location">
    <subcellularLocation>
        <location evidence="1">Cell outer membrane</location>
    </subcellularLocation>
</comment>
<comment type="similarity">
    <text evidence="2">Belongs to the SusD family.</text>
</comment>
<protein>
    <submittedName>
        <fullName evidence="8">SusD family</fullName>
    </submittedName>
</protein>
<evidence type="ECO:0000313" key="9">
    <source>
        <dbReference type="Proteomes" id="UP000308196"/>
    </source>
</evidence>